<accession>A0A4P9VZV9</accession>
<evidence type="ECO:0000313" key="3">
    <source>
        <dbReference type="Proteomes" id="UP000269721"/>
    </source>
</evidence>
<evidence type="ECO:0000256" key="1">
    <source>
        <dbReference type="SAM" id="MobiDB-lite"/>
    </source>
</evidence>
<dbReference type="Proteomes" id="UP000269721">
    <property type="component" value="Unassembled WGS sequence"/>
</dbReference>
<feature type="compositionally biased region" description="Polar residues" evidence="1">
    <location>
        <begin position="195"/>
        <end position="209"/>
    </location>
</feature>
<reference evidence="3" key="1">
    <citation type="journal article" date="2018" name="Nat. Microbiol.">
        <title>Leveraging single-cell genomics to expand the fungal tree of life.</title>
        <authorList>
            <person name="Ahrendt S.R."/>
            <person name="Quandt C.A."/>
            <person name="Ciobanu D."/>
            <person name="Clum A."/>
            <person name="Salamov A."/>
            <person name="Andreopoulos B."/>
            <person name="Cheng J.F."/>
            <person name="Woyke T."/>
            <person name="Pelin A."/>
            <person name="Henrissat B."/>
            <person name="Reynolds N.K."/>
            <person name="Benny G.L."/>
            <person name="Smith M.E."/>
            <person name="James T.Y."/>
            <person name="Grigoriev I.V."/>
        </authorList>
    </citation>
    <scope>NUCLEOTIDE SEQUENCE [LARGE SCALE GENOMIC DNA]</scope>
</reference>
<name>A0A4P9VZV9_9FUNG</name>
<gene>
    <name evidence="2" type="ORF">BDK51DRAFT_35021</name>
</gene>
<keyword evidence="3" id="KW-1185">Reference proteome</keyword>
<evidence type="ECO:0000313" key="2">
    <source>
        <dbReference type="EMBL" id="RKO84892.1"/>
    </source>
</evidence>
<protein>
    <submittedName>
        <fullName evidence="2">Uncharacterized protein</fullName>
    </submittedName>
</protein>
<feature type="region of interest" description="Disordered" evidence="1">
    <location>
        <begin position="184"/>
        <end position="209"/>
    </location>
</feature>
<proteinExistence type="predicted"/>
<feature type="compositionally biased region" description="Low complexity" evidence="1">
    <location>
        <begin position="185"/>
        <end position="194"/>
    </location>
</feature>
<organism evidence="2 3">
    <name type="scientific">Blyttiomyces helicus</name>
    <dbReference type="NCBI Taxonomy" id="388810"/>
    <lineage>
        <taxon>Eukaryota</taxon>
        <taxon>Fungi</taxon>
        <taxon>Fungi incertae sedis</taxon>
        <taxon>Chytridiomycota</taxon>
        <taxon>Chytridiomycota incertae sedis</taxon>
        <taxon>Chytridiomycetes</taxon>
        <taxon>Chytridiomycetes incertae sedis</taxon>
        <taxon>Blyttiomyces</taxon>
    </lineage>
</organism>
<dbReference type="AlphaFoldDB" id="A0A4P9VZV9"/>
<dbReference type="EMBL" id="KZ999627">
    <property type="protein sequence ID" value="RKO84892.1"/>
    <property type="molecule type" value="Genomic_DNA"/>
</dbReference>
<sequence>MCGGADPLHGFSLPPANSFQTPPLPFLCQICLQDLSPLCTPLLSPHWGSQVFLAAADSTLHHAPRKTCIGSPQMLRQILGAGRPLQLPLEYTHDDELGQKQECGHVPQTGKLQAKSTVVNASCCGYFFKHQLKYEVHLLSCGHILTMQAQAQPANRISQWMHDDREEVVEADLAPSEARILWSDSSTPTTAAASEGQNWNRTTTGPNVPFTSTEESLDTGIVGACIARLLGYNLPSAKTRRKKLHRMAEIMGLGAQRHKSPSGEVFYMNRLKDVIVLEVSTVCKFLDGWRSEAVSHQPIDVKAVLLIIPLYPAVEPACLLQAENIPRKSPILSEYIHAPKWFDEILAPMVRTTKGDFLLYEIALARYANGSEVPVPLTRFYREAAEMKAKVWQLGSIKGTKKFFIMKTEPSVVPVRFCRAMRLAHSGKIDTHRRL</sequence>